<dbReference type="AlphaFoldDB" id="A0AAV9Z9H3"/>
<gene>
    <name evidence="1" type="ORF">R3P38DRAFT_3479795</name>
</gene>
<dbReference type="Proteomes" id="UP001362999">
    <property type="component" value="Unassembled WGS sequence"/>
</dbReference>
<organism evidence="1 2">
    <name type="scientific">Favolaschia claudopus</name>
    <dbReference type="NCBI Taxonomy" id="2862362"/>
    <lineage>
        <taxon>Eukaryota</taxon>
        <taxon>Fungi</taxon>
        <taxon>Dikarya</taxon>
        <taxon>Basidiomycota</taxon>
        <taxon>Agaricomycotina</taxon>
        <taxon>Agaricomycetes</taxon>
        <taxon>Agaricomycetidae</taxon>
        <taxon>Agaricales</taxon>
        <taxon>Marasmiineae</taxon>
        <taxon>Mycenaceae</taxon>
        <taxon>Favolaschia</taxon>
    </lineage>
</organism>
<keyword evidence="2" id="KW-1185">Reference proteome</keyword>
<comment type="caution">
    <text evidence="1">The sequence shown here is derived from an EMBL/GenBank/DDBJ whole genome shotgun (WGS) entry which is preliminary data.</text>
</comment>
<sequence>MHAFLERSAAKKSGKETVRFKDEVDEDQWRRWGIVGLKIHSANCVDEEGDRYRDLRIGLRRKGSLGSPTTRERRTAVWLRGVKTHFWTISKLEEGSPVSLRARHIRLSLTRDSTLDDTDLRKESSGAGIECEVIVVLDVKISNDSSSVLVYLVFLPTPARFLRCNHVDLGSGSRSTLFRPRHLPLIKTRLTTAEFPVHLLLPPPLPGLRLLMLNDTSLVEMIYSRCPPMSFHWRIRLSLLLDEEELSACRLPV</sequence>
<proteinExistence type="predicted"/>
<protein>
    <submittedName>
        <fullName evidence="1">Uncharacterized protein</fullName>
    </submittedName>
</protein>
<dbReference type="EMBL" id="JAWWNJ010000178">
    <property type="protein sequence ID" value="KAK6974934.1"/>
    <property type="molecule type" value="Genomic_DNA"/>
</dbReference>
<reference evidence="1 2" key="1">
    <citation type="journal article" date="2024" name="J Genomics">
        <title>Draft genome sequencing and assembly of Favolaschia claudopus CIRM-BRFM 2984 isolated from oak limbs.</title>
        <authorList>
            <person name="Navarro D."/>
            <person name="Drula E."/>
            <person name="Chaduli D."/>
            <person name="Cazenave R."/>
            <person name="Ahrendt S."/>
            <person name="Wang J."/>
            <person name="Lipzen A."/>
            <person name="Daum C."/>
            <person name="Barry K."/>
            <person name="Grigoriev I.V."/>
            <person name="Favel A."/>
            <person name="Rosso M.N."/>
            <person name="Martin F."/>
        </authorList>
    </citation>
    <scope>NUCLEOTIDE SEQUENCE [LARGE SCALE GENOMIC DNA]</scope>
    <source>
        <strain evidence="1 2">CIRM-BRFM 2984</strain>
    </source>
</reference>
<evidence type="ECO:0000313" key="2">
    <source>
        <dbReference type="Proteomes" id="UP001362999"/>
    </source>
</evidence>
<evidence type="ECO:0000313" key="1">
    <source>
        <dbReference type="EMBL" id="KAK6974934.1"/>
    </source>
</evidence>
<name>A0AAV9Z9H3_9AGAR</name>
<accession>A0AAV9Z9H3</accession>